<keyword evidence="2" id="KW-0564">Palmitate</keyword>
<comment type="similarity">
    <text evidence="1 2">Belongs to the outer membrane factor (OMF) (TC 1.B.17) family.</text>
</comment>
<dbReference type="Proteomes" id="UP000245916">
    <property type="component" value="Unassembled WGS sequence"/>
</dbReference>
<reference evidence="3 4" key="1">
    <citation type="submission" date="2018-05" db="EMBL/GenBank/DDBJ databases">
        <title>Genome of Sphingosinicella humi QZX222.</title>
        <authorList>
            <person name="Qiao Z."/>
            <person name="Wang G."/>
        </authorList>
    </citation>
    <scope>NUCLEOTIDE SEQUENCE [LARGE SCALE GENOMIC DNA]</scope>
    <source>
        <strain evidence="3 4">QZX222</strain>
    </source>
</reference>
<dbReference type="Pfam" id="PF02321">
    <property type="entry name" value="OEP"/>
    <property type="match status" value="2"/>
</dbReference>
<dbReference type="Gene3D" id="2.20.200.10">
    <property type="entry name" value="Outer membrane efflux proteins (OEP)"/>
    <property type="match status" value="1"/>
</dbReference>
<accession>A0A2U2J5C0</accession>
<organism evidence="3 4">
    <name type="scientific">Allosphingosinicella humi</name>
    <dbReference type="NCBI Taxonomy" id="2068657"/>
    <lineage>
        <taxon>Bacteria</taxon>
        <taxon>Pseudomonadati</taxon>
        <taxon>Pseudomonadota</taxon>
        <taxon>Alphaproteobacteria</taxon>
        <taxon>Sphingomonadales</taxon>
        <taxon>Sphingomonadaceae</taxon>
        <taxon>Allosphingosinicella</taxon>
    </lineage>
</organism>
<dbReference type="PROSITE" id="PS51257">
    <property type="entry name" value="PROKAR_LIPOPROTEIN"/>
    <property type="match status" value="1"/>
</dbReference>
<evidence type="ECO:0000313" key="4">
    <source>
        <dbReference type="Proteomes" id="UP000245916"/>
    </source>
</evidence>
<dbReference type="AlphaFoldDB" id="A0A2U2J5C0"/>
<keyword evidence="2" id="KW-0812">Transmembrane</keyword>
<dbReference type="EMBL" id="QFFF01000001">
    <property type="protein sequence ID" value="PWG03481.1"/>
    <property type="molecule type" value="Genomic_DNA"/>
</dbReference>
<keyword evidence="4" id="KW-1185">Reference proteome</keyword>
<comment type="caution">
    <text evidence="3">The sequence shown here is derived from an EMBL/GenBank/DDBJ whole genome shotgun (WGS) entry which is preliminary data.</text>
</comment>
<name>A0A2U2J5C0_9SPHN</name>
<dbReference type="NCBIfam" id="TIGR01845">
    <property type="entry name" value="outer_NodT"/>
    <property type="match status" value="1"/>
</dbReference>
<dbReference type="InterPro" id="IPR010131">
    <property type="entry name" value="MdtP/NodT-like"/>
</dbReference>
<proteinExistence type="inferred from homology"/>
<evidence type="ECO:0000313" key="3">
    <source>
        <dbReference type="EMBL" id="PWG03481.1"/>
    </source>
</evidence>
<keyword evidence="2" id="KW-0732">Signal</keyword>
<dbReference type="RefSeq" id="WP_109271619.1">
    <property type="nucleotide sequence ID" value="NZ_QFFF01000001.1"/>
</dbReference>
<protein>
    <submittedName>
        <fullName evidence="3">RND transporter</fullName>
    </submittedName>
</protein>
<feature type="signal peptide" evidence="2">
    <location>
        <begin position="1"/>
        <end position="20"/>
    </location>
</feature>
<sequence length="475" mass="50263">MMRTLLAAVSALALAGCATVGPDYSSPAPDAPGQSAFIGGESPAFTGDEPPGQWWSLYSDPLLDQLVQEALTHNTDLREAAANLARSRAVLREVRAGRLPSTTVSGTASYGRASGAANGSDEAMEDGEFYDIGFDIGYQLDLFGRVRRAIEASRADVEAVQAAFDFTRITVAAETARAYADACNAGRQLGVARRSVALQEQTYDLTRRLLEGGRGTALETNQAGAQLEQTRAAIPTLEAARQTALYRLSVLTGRPPAEFPQEVASCEAPPALGQPIPVGDGASLLSRRPDIRQAERDLAAATARIGVATAELYPDISLGGSIGATATAIGDLFTGGAFRYALGPLISWSFPNTSGARARVAQAEASADAALARFDGTWLRALEETESALTRYAKELDRVATLRRAREQSAEAARIARLRFESGRDPFQVVLDAERSLAQTETALAQSEAQLSTNQIAVFLALGGGWEAAPTVSRR</sequence>
<keyword evidence="2" id="KW-0449">Lipoprotein</keyword>
<dbReference type="OrthoDB" id="9770517at2"/>
<evidence type="ECO:0000256" key="2">
    <source>
        <dbReference type="RuleBase" id="RU362097"/>
    </source>
</evidence>
<evidence type="ECO:0000256" key="1">
    <source>
        <dbReference type="ARBA" id="ARBA00007613"/>
    </source>
</evidence>
<feature type="chain" id="PRO_5015371546" evidence="2">
    <location>
        <begin position="21"/>
        <end position="475"/>
    </location>
</feature>
<comment type="subcellular location">
    <subcellularLocation>
        <location evidence="2">Cell membrane</location>
        <topology evidence="2">Lipid-anchor</topology>
    </subcellularLocation>
</comment>
<dbReference type="GO" id="GO:0005886">
    <property type="term" value="C:plasma membrane"/>
    <property type="evidence" value="ECO:0007669"/>
    <property type="project" value="UniProtKB-SubCell"/>
</dbReference>
<keyword evidence="2" id="KW-0472">Membrane</keyword>
<dbReference type="PANTHER" id="PTHR30203">
    <property type="entry name" value="OUTER MEMBRANE CATION EFFLUX PROTEIN"/>
    <property type="match status" value="1"/>
</dbReference>
<dbReference type="SUPFAM" id="SSF56954">
    <property type="entry name" value="Outer membrane efflux proteins (OEP)"/>
    <property type="match status" value="1"/>
</dbReference>
<gene>
    <name evidence="3" type="ORF">DF286_11825</name>
</gene>
<keyword evidence="2" id="KW-1134">Transmembrane beta strand</keyword>
<dbReference type="GO" id="GO:0015562">
    <property type="term" value="F:efflux transmembrane transporter activity"/>
    <property type="evidence" value="ECO:0007669"/>
    <property type="project" value="InterPro"/>
</dbReference>
<dbReference type="PANTHER" id="PTHR30203:SF21">
    <property type="entry name" value="OUTER MEMBRANE COMPONENT OF MULTIDRUG EFFLUX PUMP-RELATED"/>
    <property type="match status" value="1"/>
</dbReference>
<dbReference type="Gene3D" id="1.20.1600.10">
    <property type="entry name" value="Outer membrane efflux proteins (OEP)"/>
    <property type="match status" value="1"/>
</dbReference>
<dbReference type="InterPro" id="IPR003423">
    <property type="entry name" value="OMP_efflux"/>
</dbReference>